<dbReference type="Pfam" id="PF07249">
    <property type="entry name" value="Cerato-platanin"/>
    <property type="match status" value="1"/>
</dbReference>
<dbReference type="EMBL" id="WHVB01000006">
    <property type="protein sequence ID" value="KAF8482072.1"/>
    <property type="molecule type" value="Genomic_DNA"/>
</dbReference>
<protein>
    <submittedName>
        <fullName evidence="4">Eliciting plant response-like protein</fullName>
    </submittedName>
</protein>
<keyword evidence="5" id="KW-1185">Reference proteome</keyword>
<dbReference type="SUPFAM" id="SSF50685">
    <property type="entry name" value="Barwin-like endoglucanases"/>
    <property type="match status" value="1"/>
</dbReference>
<dbReference type="GO" id="GO:0005576">
    <property type="term" value="C:extracellular region"/>
    <property type="evidence" value="ECO:0007669"/>
    <property type="project" value="UniProtKB-SubCell"/>
</dbReference>
<comment type="similarity">
    <text evidence="2">Belongs to the cerato-platanin family.</text>
</comment>
<gene>
    <name evidence="4" type="ORF">DFH94DRAFT_601304</name>
</gene>
<evidence type="ECO:0000256" key="3">
    <source>
        <dbReference type="ARBA" id="ARBA00022525"/>
    </source>
</evidence>
<accession>A0A9P5MZ51</accession>
<dbReference type="CDD" id="cd22778">
    <property type="entry name" value="DPBB_CEPL-like"/>
    <property type="match status" value="1"/>
</dbReference>
<dbReference type="OrthoDB" id="4898945at2759"/>
<comment type="subcellular location">
    <subcellularLocation>
        <location evidence="1">Secreted</location>
    </subcellularLocation>
</comment>
<evidence type="ECO:0000256" key="1">
    <source>
        <dbReference type="ARBA" id="ARBA00004613"/>
    </source>
</evidence>
<feature type="non-terminal residue" evidence="4">
    <location>
        <position position="124"/>
    </location>
</feature>
<dbReference type="AlphaFoldDB" id="A0A9P5MZ51"/>
<dbReference type="Proteomes" id="UP000759537">
    <property type="component" value="Unassembled WGS sequence"/>
</dbReference>
<dbReference type="Gene3D" id="2.40.40.10">
    <property type="entry name" value="RlpA-like domain"/>
    <property type="match status" value="1"/>
</dbReference>
<dbReference type="InterPro" id="IPR010829">
    <property type="entry name" value="Cerato-platanin"/>
</dbReference>
<dbReference type="InterPro" id="IPR036908">
    <property type="entry name" value="RlpA-like_sf"/>
</dbReference>
<feature type="non-terminal residue" evidence="4">
    <location>
        <position position="1"/>
    </location>
</feature>
<name>A0A9P5MZ51_9AGAM</name>
<reference evidence="4" key="1">
    <citation type="submission" date="2019-10" db="EMBL/GenBank/DDBJ databases">
        <authorList>
            <consortium name="DOE Joint Genome Institute"/>
            <person name="Kuo A."/>
            <person name="Miyauchi S."/>
            <person name="Kiss E."/>
            <person name="Drula E."/>
            <person name="Kohler A."/>
            <person name="Sanchez-Garcia M."/>
            <person name="Andreopoulos B."/>
            <person name="Barry K.W."/>
            <person name="Bonito G."/>
            <person name="Buee M."/>
            <person name="Carver A."/>
            <person name="Chen C."/>
            <person name="Cichocki N."/>
            <person name="Clum A."/>
            <person name="Culley D."/>
            <person name="Crous P.W."/>
            <person name="Fauchery L."/>
            <person name="Girlanda M."/>
            <person name="Hayes R."/>
            <person name="Keri Z."/>
            <person name="LaButti K."/>
            <person name="Lipzen A."/>
            <person name="Lombard V."/>
            <person name="Magnuson J."/>
            <person name="Maillard F."/>
            <person name="Morin E."/>
            <person name="Murat C."/>
            <person name="Nolan M."/>
            <person name="Ohm R."/>
            <person name="Pangilinan J."/>
            <person name="Pereira M."/>
            <person name="Perotto S."/>
            <person name="Peter M."/>
            <person name="Riley R."/>
            <person name="Sitrit Y."/>
            <person name="Stielow B."/>
            <person name="Szollosi G."/>
            <person name="Zifcakova L."/>
            <person name="Stursova M."/>
            <person name="Spatafora J.W."/>
            <person name="Tedersoo L."/>
            <person name="Vaario L.-M."/>
            <person name="Yamada A."/>
            <person name="Yan M."/>
            <person name="Wang P."/>
            <person name="Xu J."/>
            <person name="Bruns T."/>
            <person name="Baldrian P."/>
            <person name="Vilgalys R."/>
            <person name="Henrissat B."/>
            <person name="Grigoriev I.V."/>
            <person name="Hibbett D."/>
            <person name="Nagy L.G."/>
            <person name="Martin F.M."/>
        </authorList>
    </citation>
    <scope>NUCLEOTIDE SEQUENCE</scope>
    <source>
        <strain evidence="4">Prilba</strain>
    </source>
</reference>
<keyword evidence="3" id="KW-0964">Secreted</keyword>
<evidence type="ECO:0000313" key="5">
    <source>
        <dbReference type="Proteomes" id="UP000759537"/>
    </source>
</evidence>
<evidence type="ECO:0000313" key="4">
    <source>
        <dbReference type="EMBL" id="KAF8482072.1"/>
    </source>
</evidence>
<evidence type="ECO:0000256" key="2">
    <source>
        <dbReference type="ARBA" id="ARBA00010421"/>
    </source>
</evidence>
<reference evidence="4" key="2">
    <citation type="journal article" date="2020" name="Nat. Commun.">
        <title>Large-scale genome sequencing of mycorrhizal fungi provides insights into the early evolution of symbiotic traits.</title>
        <authorList>
            <person name="Miyauchi S."/>
            <person name="Kiss E."/>
            <person name="Kuo A."/>
            <person name="Drula E."/>
            <person name="Kohler A."/>
            <person name="Sanchez-Garcia M."/>
            <person name="Morin E."/>
            <person name="Andreopoulos B."/>
            <person name="Barry K.W."/>
            <person name="Bonito G."/>
            <person name="Buee M."/>
            <person name="Carver A."/>
            <person name="Chen C."/>
            <person name="Cichocki N."/>
            <person name="Clum A."/>
            <person name="Culley D."/>
            <person name="Crous P.W."/>
            <person name="Fauchery L."/>
            <person name="Girlanda M."/>
            <person name="Hayes R.D."/>
            <person name="Keri Z."/>
            <person name="LaButti K."/>
            <person name="Lipzen A."/>
            <person name="Lombard V."/>
            <person name="Magnuson J."/>
            <person name="Maillard F."/>
            <person name="Murat C."/>
            <person name="Nolan M."/>
            <person name="Ohm R.A."/>
            <person name="Pangilinan J."/>
            <person name="Pereira M.F."/>
            <person name="Perotto S."/>
            <person name="Peter M."/>
            <person name="Pfister S."/>
            <person name="Riley R."/>
            <person name="Sitrit Y."/>
            <person name="Stielow J.B."/>
            <person name="Szollosi G."/>
            <person name="Zifcakova L."/>
            <person name="Stursova M."/>
            <person name="Spatafora J.W."/>
            <person name="Tedersoo L."/>
            <person name="Vaario L.M."/>
            <person name="Yamada A."/>
            <person name="Yan M."/>
            <person name="Wang P."/>
            <person name="Xu J."/>
            <person name="Bruns T."/>
            <person name="Baldrian P."/>
            <person name="Vilgalys R."/>
            <person name="Dunand C."/>
            <person name="Henrissat B."/>
            <person name="Grigoriev I.V."/>
            <person name="Hibbett D."/>
            <person name="Nagy L.G."/>
            <person name="Martin F.M."/>
        </authorList>
    </citation>
    <scope>NUCLEOTIDE SEQUENCE</scope>
    <source>
        <strain evidence="4">Prilba</strain>
    </source>
</reference>
<proteinExistence type="inferred from homology"/>
<organism evidence="4 5">
    <name type="scientific">Russula ochroleuca</name>
    <dbReference type="NCBI Taxonomy" id="152965"/>
    <lineage>
        <taxon>Eukaryota</taxon>
        <taxon>Fungi</taxon>
        <taxon>Dikarya</taxon>
        <taxon>Basidiomycota</taxon>
        <taxon>Agaricomycotina</taxon>
        <taxon>Agaricomycetes</taxon>
        <taxon>Russulales</taxon>
        <taxon>Russulaceae</taxon>
        <taxon>Russula</taxon>
    </lineage>
</organism>
<sequence length="124" mass="12723">PNAPAPTLRATFDPTYDNKNGSLNTVACSNGANGLVGRFPTFGDIPTFPFIGGAFDVVWNSPNCGGCWNLTNPATGVSINFTAIDAAGSGFNIAQEAFVQLNGQIEKGVLDVVASKVSPSVCGL</sequence>
<comment type="caution">
    <text evidence="4">The sequence shown here is derived from an EMBL/GenBank/DDBJ whole genome shotgun (WGS) entry which is preliminary data.</text>
</comment>